<proteinExistence type="predicted"/>
<dbReference type="SMART" id="SM00448">
    <property type="entry name" value="REC"/>
    <property type="match status" value="1"/>
</dbReference>
<dbReference type="GO" id="GO:0000160">
    <property type="term" value="P:phosphorelay signal transduction system"/>
    <property type="evidence" value="ECO:0007669"/>
    <property type="project" value="InterPro"/>
</dbReference>
<gene>
    <name evidence="4" type="ordered locus">GDI1847</name>
</gene>
<evidence type="ECO:0000313" key="4">
    <source>
        <dbReference type="EMBL" id="CAP55790.1"/>
    </source>
</evidence>
<dbReference type="PROSITE" id="PS50110">
    <property type="entry name" value="RESPONSE_REGULATORY"/>
    <property type="match status" value="1"/>
</dbReference>
<sequence length="147" mass="15517">MEQPMTHLTPTHLPDAVPMDKAPILLVEDDFLIRMALAAYLRERGGFTVVEADDTATALAAIDAQPCLSILLTDMRIPGPMSGSDVAAAARAKWPDLPVLYVTGTAARGDGSAVSANRDSYVGKPFEPSAVLKQVHAMLDPPHGSAP</sequence>
<feature type="domain" description="Response regulatory" evidence="3">
    <location>
        <begin position="23"/>
        <end position="139"/>
    </location>
</feature>
<reference evidence="4 5" key="1">
    <citation type="journal article" date="2009" name="BMC Genomics">
        <title>Complete genome sequence of the sugarcane nitrogen-fixing endophyte Gluconacetobacter diazotrophicus Pal5.</title>
        <authorList>
            <person name="Bertalan M."/>
            <person name="Albano R."/>
            <person name="Padua V."/>
            <person name="Rouws L."/>
            <person name="Rojas C."/>
            <person name="Hemerly A."/>
            <person name="Teixeira K."/>
            <person name="Schwab S."/>
            <person name="Araujo J."/>
            <person name="Oliveira A."/>
            <person name="Franca L."/>
            <person name="Magalhaes V."/>
            <person name="Alqueres S."/>
            <person name="Cardoso A."/>
            <person name="Almeida W."/>
            <person name="Loureiro M.M."/>
            <person name="Nogueira E."/>
            <person name="Cidade D."/>
            <person name="Oliveira D."/>
            <person name="Simao T."/>
            <person name="Macedo J."/>
            <person name="Valadao A."/>
            <person name="Dreschsel M."/>
            <person name="Freitas F."/>
            <person name="Vidal M."/>
            <person name="Guedes H."/>
            <person name="Rodrigues E."/>
            <person name="Meneses C."/>
            <person name="Brioso P."/>
            <person name="Pozzer L."/>
            <person name="Figueiredo D."/>
            <person name="Montano H."/>
            <person name="Junior J."/>
            <person name="Filho G."/>
            <person name="Flores V."/>
            <person name="Ferreira B."/>
            <person name="Branco A."/>
            <person name="Gonzalez P."/>
            <person name="Guillobel H."/>
            <person name="Lemos M."/>
            <person name="Seibel L."/>
            <person name="Macedo J."/>
            <person name="Alves-Ferreira M."/>
            <person name="Sachetto-Martins G."/>
            <person name="Coelho A."/>
            <person name="Santos E."/>
            <person name="Amaral G."/>
            <person name="Neves A."/>
            <person name="Pacheco A.B."/>
            <person name="Carvalho D."/>
            <person name="Lery L."/>
            <person name="Bisch P."/>
            <person name="Rossle S.C."/>
            <person name="Urmenyi T."/>
            <person name="Kruger W.V."/>
            <person name="Martins O."/>
            <person name="Baldani J.I."/>
            <person name="Ferreira P.C."/>
        </authorList>
    </citation>
    <scope>NUCLEOTIDE SEQUENCE [LARGE SCALE GENOMIC DNA]</scope>
    <source>
        <strain evidence="5">ATCC 49037 / DSM 5601 / CCUG 37298 / CIP 103539 / LMG 7603 / PAl5</strain>
    </source>
</reference>
<evidence type="ECO:0000259" key="3">
    <source>
        <dbReference type="PROSITE" id="PS50110"/>
    </source>
</evidence>
<accession>A9HIN2</accession>
<dbReference type="InterPro" id="IPR050595">
    <property type="entry name" value="Bact_response_regulator"/>
</dbReference>
<name>A9HIN2_GLUDA</name>
<dbReference type="InterPro" id="IPR011006">
    <property type="entry name" value="CheY-like_superfamily"/>
</dbReference>
<dbReference type="Gene3D" id="3.40.50.2300">
    <property type="match status" value="1"/>
</dbReference>
<organism evidence="4 5">
    <name type="scientific">Gluconacetobacter diazotrophicus (strain ATCC 49037 / DSM 5601 / CCUG 37298 / CIP 103539 / LMG 7603 / PAl5)</name>
    <dbReference type="NCBI Taxonomy" id="272568"/>
    <lineage>
        <taxon>Bacteria</taxon>
        <taxon>Pseudomonadati</taxon>
        <taxon>Pseudomonadota</taxon>
        <taxon>Alphaproteobacteria</taxon>
        <taxon>Acetobacterales</taxon>
        <taxon>Acetobacteraceae</taxon>
        <taxon>Gluconacetobacter</taxon>
    </lineage>
</organism>
<protein>
    <submittedName>
        <fullName evidence="4">Putative two-component response regulator</fullName>
    </submittedName>
</protein>
<dbReference type="KEGG" id="gdi:GDI1847"/>
<keyword evidence="5" id="KW-1185">Reference proteome</keyword>
<dbReference type="AlphaFoldDB" id="A9HIN2"/>
<dbReference type="Proteomes" id="UP000001176">
    <property type="component" value="Chromosome"/>
</dbReference>
<dbReference type="EMBL" id="AM889285">
    <property type="protein sequence ID" value="CAP55790.1"/>
    <property type="molecule type" value="Genomic_DNA"/>
</dbReference>
<evidence type="ECO:0000256" key="1">
    <source>
        <dbReference type="ARBA" id="ARBA00022553"/>
    </source>
</evidence>
<dbReference type="PANTHER" id="PTHR44591:SF3">
    <property type="entry name" value="RESPONSE REGULATORY DOMAIN-CONTAINING PROTEIN"/>
    <property type="match status" value="1"/>
</dbReference>
<dbReference type="Pfam" id="PF00072">
    <property type="entry name" value="Response_reg"/>
    <property type="match status" value="1"/>
</dbReference>
<evidence type="ECO:0000256" key="2">
    <source>
        <dbReference type="PROSITE-ProRule" id="PRU00169"/>
    </source>
</evidence>
<keyword evidence="1 2" id="KW-0597">Phosphoprotein</keyword>
<dbReference type="SUPFAM" id="SSF52172">
    <property type="entry name" value="CheY-like"/>
    <property type="match status" value="1"/>
</dbReference>
<dbReference type="PANTHER" id="PTHR44591">
    <property type="entry name" value="STRESS RESPONSE REGULATOR PROTEIN 1"/>
    <property type="match status" value="1"/>
</dbReference>
<evidence type="ECO:0000313" key="5">
    <source>
        <dbReference type="Proteomes" id="UP000001176"/>
    </source>
</evidence>
<feature type="modified residue" description="4-aspartylphosphate" evidence="2">
    <location>
        <position position="74"/>
    </location>
</feature>
<dbReference type="InterPro" id="IPR001789">
    <property type="entry name" value="Sig_transdc_resp-reg_receiver"/>
</dbReference>